<accession>A0ABD7LMH6</accession>
<organism evidence="2 3">
    <name type="scientific">Burkholderia multivorans</name>
    <dbReference type="NCBI Taxonomy" id="87883"/>
    <lineage>
        <taxon>Bacteria</taxon>
        <taxon>Pseudomonadati</taxon>
        <taxon>Pseudomonadota</taxon>
        <taxon>Betaproteobacteria</taxon>
        <taxon>Burkholderiales</taxon>
        <taxon>Burkholderiaceae</taxon>
        <taxon>Burkholderia</taxon>
        <taxon>Burkholderia cepacia complex</taxon>
    </lineage>
</organism>
<dbReference type="KEGG" id="bmk:DM80_944"/>
<gene>
    <name evidence="2" type="ORF">UA18_02918</name>
</gene>
<reference evidence="2 3" key="1">
    <citation type="submission" date="2016-04" db="EMBL/GenBank/DDBJ databases">
        <authorList>
            <person name="Peeters C."/>
        </authorList>
    </citation>
    <scope>NUCLEOTIDE SEQUENCE [LARGE SCALE GENOMIC DNA]</scope>
    <source>
        <strain evidence="2">LMG 29311</strain>
    </source>
</reference>
<evidence type="ECO:0000313" key="3">
    <source>
        <dbReference type="Proteomes" id="UP000196218"/>
    </source>
</evidence>
<dbReference type="Proteomes" id="UP000196218">
    <property type="component" value="Unassembled WGS sequence"/>
</dbReference>
<evidence type="ECO:0000256" key="1">
    <source>
        <dbReference type="SAM" id="MobiDB-lite"/>
    </source>
</evidence>
<comment type="caution">
    <text evidence="2">The sequence shown here is derived from an EMBL/GenBank/DDBJ whole genome shotgun (WGS) entry which is preliminary data.</text>
</comment>
<sequence>MIDNTKTQRIAGGASAGRACPKRPACGASPGKRDAKRIP</sequence>
<evidence type="ECO:0000313" key="2">
    <source>
        <dbReference type="EMBL" id="SAK22242.1"/>
    </source>
</evidence>
<proteinExistence type="predicted"/>
<feature type="region of interest" description="Disordered" evidence="1">
    <location>
        <begin position="1"/>
        <end position="39"/>
    </location>
</feature>
<name>A0ABD7LMH6_9BURK</name>
<dbReference type="EMBL" id="FKJW01000003">
    <property type="protein sequence ID" value="SAK22242.1"/>
    <property type="molecule type" value="Genomic_DNA"/>
</dbReference>
<protein>
    <submittedName>
        <fullName evidence="2">Uncharacterized protein</fullName>
    </submittedName>
</protein>
<dbReference type="AlphaFoldDB" id="A0ABD7LMH6"/>